<feature type="repeat" description="WD" evidence="3">
    <location>
        <begin position="818"/>
        <end position="859"/>
    </location>
</feature>
<dbReference type="Pfam" id="PF00400">
    <property type="entry name" value="WD40"/>
    <property type="match status" value="7"/>
</dbReference>
<dbReference type="Proteomes" id="UP000054549">
    <property type="component" value="Unassembled WGS sequence"/>
</dbReference>
<dbReference type="InterPro" id="IPR015943">
    <property type="entry name" value="WD40/YVTN_repeat-like_dom_sf"/>
</dbReference>
<dbReference type="SUPFAM" id="SSF52540">
    <property type="entry name" value="P-loop containing nucleoside triphosphate hydrolases"/>
    <property type="match status" value="1"/>
</dbReference>
<evidence type="ECO:0000259" key="4">
    <source>
        <dbReference type="PROSITE" id="PS50837"/>
    </source>
</evidence>
<dbReference type="InterPro" id="IPR001680">
    <property type="entry name" value="WD40_rpt"/>
</dbReference>
<dbReference type="OrthoDB" id="538223at2759"/>
<dbReference type="InParanoid" id="A0A0C2WI63"/>
<dbReference type="STRING" id="946122.A0A0C2WI63"/>
<dbReference type="InterPro" id="IPR056884">
    <property type="entry name" value="NPHP3-like_N"/>
</dbReference>
<dbReference type="SUPFAM" id="SSF50978">
    <property type="entry name" value="WD40 repeat-like"/>
    <property type="match status" value="1"/>
</dbReference>
<feature type="repeat" description="WD" evidence="3">
    <location>
        <begin position="861"/>
        <end position="886"/>
    </location>
</feature>
<protein>
    <recommendedName>
        <fullName evidence="4">NACHT domain-containing protein</fullName>
    </recommendedName>
</protein>
<feature type="repeat" description="WD" evidence="3">
    <location>
        <begin position="711"/>
        <end position="752"/>
    </location>
</feature>
<dbReference type="InterPro" id="IPR019775">
    <property type="entry name" value="WD40_repeat_CS"/>
</dbReference>
<dbReference type="Gene3D" id="3.40.50.300">
    <property type="entry name" value="P-loop containing nucleotide triphosphate hydrolases"/>
    <property type="match status" value="1"/>
</dbReference>
<dbReference type="PANTHER" id="PTHR45333:SF1">
    <property type="entry name" value="CHROMOSOME UNDETERMINED SCAFFOLD_625, WHOLE GENOME SHOTGUN SEQUENCE"/>
    <property type="match status" value="1"/>
</dbReference>
<reference evidence="5 6" key="1">
    <citation type="submission" date="2014-04" db="EMBL/GenBank/DDBJ databases">
        <title>Evolutionary Origins and Diversification of the Mycorrhizal Mutualists.</title>
        <authorList>
            <consortium name="DOE Joint Genome Institute"/>
            <consortium name="Mycorrhizal Genomics Consortium"/>
            <person name="Kohler A."/>
            <person name="Kuo A."/>
            <person name="Nagy L.G."/>
            <person name="Floudas D."/>
            <person name="Copeland A."/>
            <person name="Barry K.W."/>
            <person name="Cichocki N."/>
            <person name="Veneault-Fourrey C."/>
            <person name="LaButti K."/>
            <person name="Lindquist E.A."/>
            <person name="Lipzen A."/>
            <person name="Lundell T."/>
            <person name="Morin E."/>
            <person name="Murat C."/>
            <person name="Riley R."/>
            <person name="Ohm R."/>
            <person name="Sun H."/>
            <person name="Tunlid A."/>
            <person name="Henrissat B."/>
            <person name="Grigoriev I.V."/>
            <person name="Hibbett D.S."/>
            <person name="Martin F."/>
        </authorList>
    </citation>
    <scope>NUCLEOTIDE SEQUENCE [LARGE SCALE GENOMIC DNA]</scope>
    <source>
        <strain evidence="5 6">Koide BX008</strain>
    </source>
</reference>
<name>A0A0C2WI63_AMAMK</name>
<dbReference type="InterPro" id="IPR036322">
    <property type="entry name" value="WD40_repeat_dom_sf"/>
</dbReference>
<dbReference type="HOGENOM" id="CLU_000288_6_0_1"/>
<keyword evidence="6" id="KW-1185">Reference proteome</keyword>
<dbReference type="Pfam" id="PF24883">
    <property type="entry name" value="NPHP3_N"/>
    <property type="match status" value="1"/>
</dbReference>
<dbReference type="CDD" id="cd00200">
    <property type="entry name" value="WD40"/>
    <property type="match status" value="1"/>
</dbReference>
<evidence type="ECO:0000313" key="6">
    <source>
        <dbReference type="Proteomes" id="UP000054549"/>
    </source>
</evidence>
<dbReference type="InterPro" id="IPR020472">
    <property type="entry name" value="WD40_PAC1"/>
</dbReference>
<evidence type="ECO:0000256" key="3">
    <source>
        <dbReference type="PROSITE-ProRule" id="PRU00221"/>
    </source>
</evidence>
<dbReference type="SMART" id="SM00320">
    <property type="entry name" value="WD40"/>
    <property type="match status" value="7"/>
</dbReference>
<dbReference type="PRINTS" id="PR00320">
    <property type="entry name" value="GPROTEINBRPT"/>
</dbReference>
<feature type="repeat" description="WD" evidence="3">
    <location>
        <begin position="668"/>
        <end position="709"/>
    </location>
</feature>
<sequence length="886" mass="97464">MVAYAEGAGLNTTKSCLEGTREEILHHVVDWMDNPDINAPRILWLFGAAGTGKSAIAHTIARCMKDAGALASCFCFEKGDVKRYTKLFTTISRDLAGRDLRFKQALASIVAGDSSIATTVDIVQQWERLVMEPLSVISGNIVGRLVIVIDALDESGDDQSRKHILDILTKKAAGLPSNIRILLTSRPIHDIRKAFEASAADHVMRMSMDDIPMSSTKRDIHSYTSYQLSDTDYRFSAGEIARIVERSDGLFEWARLACNYIKSSRAGLSEKERFDDLMSLTEREGVELLDNMYNVILKEILGERPQERVLGRFQSVMRHVLFTMEPLRLDALIIMHRSIQNEHNHYDAEVTIILPLASVLAGIHNRSTPIRPLHSSFHDFLIDQDRSGQFFVNEADAHHDLALSTLNIMQRELRFNICRLESSYIRNSEVSDMAQRIKLYISPQLSYSCRFLANHVEGTPFNSLVADALQAILGNEWPMYWIETLSALQSVSIIPRFLTVISEWLEKKEGYELAVAAAKDGIQLIRNFGTIIAESIPHLYLSTLPFLPKNSVFSGSFSSKFPLIAMLVSGEIATWPPAQCLLGGHDDVVMSVAFSPDGKLAVSGSYDKTIRIWNTEIGVLERGPLYGHSGCVYSVAFSPDGKQIVSGSDDGSVCIWDAVTGLLVKGPLEGHSDFVWAVVFSPDGKKVVSGSEDKTICMWDANTGLQVCKPFEGHSGAITSITFSCDGRKIVSGSDDMTICIWDANTGLQLCSPLKGHNSWISSVLVTPNGKWIMSGSADHTIQLWDIETGSPVSSPFKPHSQSVRSIAISPDGKKFISRGHKNTIHSVAFSPDGKQIVSGSDDCSVIIWDVMTGTQIMGPLQGHSDIVSSLAFSPDGKKIASGSED</sequence>
<dbReference type="PANTHER" id="PTHR45333">
    <property type="entry name" value="MEMBRANE PROTEIN-RELATED"/>
    <property type="match status" value="1"/>
</dbReference>
<dbReference type="PROSITE" id="PS50082">
    <property type="entry name" value="WD_REPEATS_2"/>
    <property type="match status" value="7"/>
</dbReference>
<feature type="non-terminal residue" evidence="5">
    <location>
        <position position="886"/>
    </location>
</feature>
<organism evidence="5 6">
    <name type="scientific">Amanita muscaria (strain Koide BX008)</name>
    <dbReference type="NCBI Taxonomy" id="946122"/>
    <lineage>
        <taxon>Eukaryota</taxon>
        <taxon>Fungi</taxon>
        <taxon>Dikarya</taxon>
        <taxon>Basidiomycota</taxon>
        <taxon>Agaricomycotina</taxon>
        <taxon>Agaricomycetes</taxon>
        <taxon>Agaricomycetidae</taxon>
        <taxon>Agaricales</taxon>
        <taxon>Pluteineae</taxon>
        <taxon>Amanitaceae</taxon>
        <taxon>Amanita</taxon>
    </lineage>
</organism>
<dbReference type="PROSITE" id="PS50837">
    <property type="entry name" value="NACHT"/>
    <property type="match status" value="1"/>
</dbReference>
<feature type="domain" description="NACHT" evidence="4">
    <location>
        <begin position="41"/>
        <end position="187"/>
    </location>
</feature>
<keyword evidence="1 3" id="KW-0853">WD repeat</keyword>
<evidence type="ECO:0000313" key="5">
    <source>
        <dbReference type="EMBL" id="KIL61187.1"/>
    </source>
</evidence>
<dbReference type="InterPro" id="IPR007111">
    <property type="entry name" value="NACHT_NTPase"/>
</dbReference>
<dbReference type="AlphaFoldDB" id="A0A0C2WI63"/>
<dbReference type="EMBL" id="KN818287">
    <property type="protein sequence ID" value="KIL61187.1"/>
    <property type="molecule type" value="Genomic_DNA"/>
</dbReference>
<gene>
    <name evidence="5" type="ORF">M378DRAFT_82839</name>
</gene>
<evidence type="ECO:0000256" key="2">
    <source>
        <dbReference type="ARBA" id="ARBA00022737"/>
    </source>
</evidence>
<feature type="repeat" description="WD" evidence="3">
    <location>
        <begin position="582"/>
        <end position="616"/>
    </location>
</feature>
<dbReference type="Gene3D" id="2.130.10.10">
    <property type="entry name" value="YVTN repeat-like/Quinoprotein amine dehydrogenase"/>
    <property type="match status" value="4"/>
</dbReference>
<accession>A0A0C2WI63</accession>
<feature type="repeat" description="WD" evidence="3">
    <location>
        <begin position="625"/>
        <end position="657"/>
    </location>
</feature>
<proteinExistence type="predicted"/>
<dbReference type="PROSITE" id="PS50294">
    <property type="entry name" value="WD_REPEATS_REGION"/>
    <property type="match status" value="7"/>
</dbReference>
<feature type="repeat" description="WD" evidence="3">
    <location>
        <begin position="754"/>
        <end position="795"/>
    </location>
</feature>
<evidence type="ECO:0000256" key="1">
    <source>
        <dbReference type="ARBA" id="ARBA00022574"/>
    </source>
</evidence>
<dbReference type="InterPro" id="IPR027417">
    <property type="entry name" value="P-loop_NTPase"/>
</dbReference>
<dbReference type="PROSITE" id="PS00678">
    <property type="entry name" value="WD_REPEATS_1"/>
    <property type="match status" value="5"/>
</dbReference>
<keyword evidence="2" id="KW-0677">Repeat</keyword>